<dbReference type="EMBL" id="CADEPI010000008">
    <property type="protein sequence ID" value="CAB3362207.1"/>
    <property type="molecule type" value="Genomic_DNA"/>
</dbReference>
<accession>A0A8S1C4V7</accession>
<name>A0A8S1C4V7_9INSE</name>
<proteinExistence type="predicted"/>
<reference evidence="1 2" key="1">
    <citation type="submission" date="2020-04" db="EMBL/GenBank/DDBJ databases">
        <authorList>
            <person name="Alioto T."/>
            <person name="Alioto T."/>
            <person name="Gomez Garrido J."/>
        </authorList>
    </citation>
    <scope>NUCLEOTIDE SEQUENCE [LARGE SCALE GENOMIC DNA]</scope>
</reference>
<dbReference type="Proteomes" id="UP000494165">
    <property type="component" value="Unassembled WGS sequence"/>
</dbReference>
<keyword evidence="2" id="KW-1185">Reference proteome</keyword>
<sequence>MSELEQNEVLESLADQFLEARTRCAQLCRQYLHAAQVEFRGSVDKAKQEMRELWDVRAPKKGKKGKKGKKK</sequence>
<comment type="caution">
    <text evidence="1">The sequence shown here is derived from an EMBL/GenBank/DDBJ whole genome shotgun (WGS) entry which is preliminary data.</text>
</comment>
<evidence type="ECO:0000313" key="1">
    <source>
        <dbReference type="EMBL" id="CAB3362207.1"/>
    </source>
</evidence>
<gene>
    <name evidence="1" type="ORF">CLODIP_2_CD05067</name>
</gene>
<protein>
    <submittedName>
        <fullName evidence="1">Uncharacterized protein</fullName>
    </submittedName>
</protein>
<organism evidence="1 2">
    <name type="scientific">Cloeon dipterum</name>
    <dbReference type="NCBI Taxonomy" id="197152"/>
    <lineage>
        <taxon>Eukaryota</taxon>
        <taxon>Metazoa</taxon>
        <taxon>Ecdysozoa</taxon>
        <taxon>Arthropoda</taxon>
        <taxon>Hexapoda</taxon>
        <taxon>Insecta</taxon>
        <taxon>Pterygota</taxon>
        <taxon>Palaeoptera</taxon>
        <taxon>Ephemeroptera</taxon>
        <taxon>Pisciforma</taxon>
        <taxon>Baetidae</taxon>
        <taxon>Cloeon</taxon>
    </lineage>
</organism>
<dbReference type="AlphaFoldDB" id="A0A8S1C4V7"/>
<evidence type="ECO:0000313" key="2">
    <source>
        <dbReference type="Proteomes" id="UP000494165"/>
    </source>
</evidence>